<dbReference type="EMBL" id="SPHZ02000003">
    <property type="protein sequence ID" value="KAF0926088.1"/>
    <property type="molecule type" value="Genomic_DNA"/>
</dbReference>
<comment type="caution">
    <text evidence="2">The sequence shown here is derived from an EMBL/GenBank/DDBJ whole genome shotgun (WGS) entry which is preliminary data.</text>
</comment>
<gene>
    <name evidence="2" type="ORF">E2562_021802</name>
</gene>
<organism evidence="2 3">
    <name type="scientific">Oryza meyeriana var. granulata</name>
    <dbReference type="NCBI Taxonomy" id="110450"/>
    <lineage>
        <taxon>Eukaryota</taxon>
        <taxon>Viridiplantae</taxon>
        <taxon>Streptophyta</taxon>
        <taxon>Embryophyta</taxon>
        <taxon>Tracheophyta</taxon>
        <taxon>Spermatophyta</taxon>
        <taxon>Magnoliopsida</taxon>
        <taxon>Liliopsida</taxon>
        <taxon>Poales</taxon>
        <taxon>Poaceae</taxon>
        <taxon>BOP clade</taxon>
        <taxon>Oryzoideae</taxon>
        <taxon>Oryzeae</taxon>
        <taxon>Oryzinae</taxon>
        <taxon>Oryza</taxon>
        <taxon>Oryza meyeriana</taxon>
    </lineage>
</organism>
<keyword evidence="3" id="KW-1185">Reference proteome</keyword>
<dbReference type="Proteomes" id="UP000479710">
    <property type="component" value="Unassembled WGS sequence"/>
</dbReference>
<name>A0A6G1EN77_9ORYZ</name>
<feature type="compositionally biased region" description="Basic residues" evidence="1">
    <location>
        <begin position="108"/>
        <end position="119"/>
    </location>
</feature>
<protein>
    <submittedName>
        <fullName evidence="2">Uncharacterized protein</fullName>
    </submittedName>
</protein>
<evidence type="ECO:0000313" key="3">
    <source>
        <dbReference type="Proteomes" id="UP000479710"/>
    </source>
</evidence>
<evidence type="ECO:0000256" key="1">
    <source>
        <dbReference type="SAM" id="MobiDB-lite"/>
    </source>
</evidence>
<reference evidence="2 3" key="1">
    <citation type="submission" date="2019-11" db="EMBL/GenBank/DDBJ databases">
        <title>Whole genome sequence of Oryza granulata.</title>
        <authorList>
            <person name="Li W."/>
        </authorList>
    </citation>
    <scope>NUCLEOTIDE SEQUENCE [LARGE SCALE GENOMIC DNA]</scope>
    <source>
        <strain evidence="3">cv. Menghai</strain>
        <tissue evidence="2">Leaf</tissue>
    </source>
</reference>
<evidence type="ECO:0000313" key="2">
    <source>
        <dbReference type="EMBL" id="KAF0926088.1"/>
    </source>
</evidence>
<dbReference type="AlphaFoldDB" id="A0A6G1EN77"/>
<feature type="region of interest" description="Disordered" evidence="1">
    <location>
        <begin position="108"/>
        <end position="129"/>
    </location>
</feature>
<feature type="compositionally biased region" description="Basic and acidic residues" evidence="1">
    <location>
        <begin position="120"/>
        <end position="129"/>
    </location>
</feature>
<sequence length="129" mass="14598">MERPMGIKRAKKGKGNAYEAAVEVKEHLNALVDTSMMEPWAKEAHVRAVTVLSDQLWGTSSDDDDDEDYVDPADLFSMDDYISRQNHFNSIASLVASNIKTLLHPSLSRRRSGPKRYVRRDREGGHARI</sequence>
<accession>A0A6G1EN77</accession>
<proteinExistence type="predicted"/>